<keyword evidence="1" id="KW-0472">Membrane</keyword>
<gene>
    <name evidence="2" type="ORF">MSAN_00947600</name>
</gene>
<name>A0A8H6YY72_9AGAR</name>
<accession>A0A8H6YY72</accession>
<evidence type="ECO:0000313" key="2">
    <source>
        <dbReference type="EMBL" id="KAF7366889.1"/>
    </source>
</evidence>
<sequence>MSSIDYATAFGYKSIPAAVVFAIVYLPLVLWFIRQSIRNTTYIYISLTVFCLSEILITSESLGENLNVFIADEIMFGVGFFALLFSAFTLVLDREISTGAPPVQQVSLRILRDRRLFRIILVIGVALGIMGTTDSTSSDTSKASRGTTLRRTSTILFTALTFIQAVQTGLAFAQQGTKAPSNYWGDRNGKQILARISLLLIVREVFLVVTISDSARQNEEILWYPFVALPEVLAVMCYSISQTRKVRALL</sequence>
<feature type="transmembrane region" description="Helical" evidence="1">
    <location>
        <begin position="42"/>
        <end position="62"/>
    </location>
</feature>
<feature type="transmembrane region" description="Helical" evidence="1">
    <location>
        <begin position="221"/>
        <end position="240"/>
    </location>
</feature>
<comment type="caution">
    <text evidence="2">The sequence shown here is derived from an EMBL/GenBank/DDBJ whole genome shotgun (WGS) entry which is preliminary data.</text>
</comment>
<keyword evidence="3" id="KW-1185">Reference proteome</keyword>
<feature type="transmembrane region" description="Helical" evidence="1">
    <location>
        <begin position="153"/>
        <end position="172"/>
    </location>
</feature>
<evidence type="ECO:0000256" key="1">
    <source>
        <dbReference type="SAM" id="Phobius"/>
    </source>
</evidence>
<dbReference type="OrthoDB" id="5389493at2759"/>
<feature type="transmembrane region" description="Helical" evidence="1">
    <location>
        <begin position="74"/>
        <end position="92"/>
    </location>
</feature>
<dbReference type="AlphaFoldDB" id="A0A8H6YY72"/>
<keyword evidence="1" id="KW-1133">Transmembrane helix</keyword>
<dbReference type="Proteomes" id="UP000623467">
    <property type="component" value="Unassembled WGS sequence"/>
</dbReference>
<reference evidence="2" key="1">
    <citation type="submission" date="2020-05" db="EMBL/GenBank/DDBJ databases">
        <title>Mycena genomes resolve the evolution of fungal bioluminescence.</title>
        <authorList>
            <person name="Tsai I.J."/>
        </authorList>
    </citation>
    <scope>NUCLEOTIDE SEQUENCE</scope>
    <source>
        <strain evidence="2">160909Yilan</strain>
    </source>
</reference>
<dbReference type="PANTHER" id="PTHR42109:SF2">
    <property type="entry name" value="INTEGRAL MEMBRANE PROTEIN"/>
    <property type="match status" value="1"/>
</dbReference>
<proteinExistence type="predicted"/>
<dbReference type="EMBL" id="JACAZH010000006">
    <property type="protein sequence ID" value="KAF7366889.1"/>
    <property type="molecule type" value="Genomic_DNA"/>
</dbReference>
<keyword evidence="1" id="KW-0812">Transmembrane</keyword>
<feature type="transmembrane region" description="Helical" evidence="1">
    <location>
        <begin position="192"/>
        <end position="209"/>
    </location>
</feature>
<feature type="transmembrane region" description="Helical" evidence="1">
    <location>
        <begin position="116"/>
        <end position="133"/>
    </location>
</feature>
<protein>
    <submittedName>
        <fullName evidence="2">Uncharacterized protein</fullName>
    </submittedName>
</protein>
<organism evidence="2 3">
    <name type="scientific">Mycena sanguinolenta</name>
    <dbReference type="NCBI Taxonomy" id="230812"/>
    <lineage>
        <taxon>Eukaryota</taxon>
        <taxon>Fungi</taxon>
        <taxon>Dikarya</taxon>
        <taxon>Basidiomycota</taxon>
        <taxon>Agaricomycotina</taxon>
        <taxon>Agaricomycetes</taxon>
        <taxon>Agaricomycetidae</taxon>
        <taxon>Agaricales</taxon>
        <taxon>Marasmiineae</taxon>
        <taxon>Mycenaceae</taxon>
        <taxon>Mycena</taxon>
    </lineage>
</organism>
<dbReference type="PANTHER" id="PTHR42109">
    <property type="entry name" value="UNPLACED GENOMIC SCAFFOLD UM_SCAF_CONTIG_1.265, WHOLE GENOME SHOTGUN SEQUENCE"/>
    <property type="match status" value="1"/>
</dbReference>
<evidence type="ECO:0000313" key="3">
    <source>
        <dbReference type="Proteomes" id="UP000623467"/>
    </source>
</evidence>
<feature type="transmembrane region" description="Helical" evidence="1">
    <location>
        <begin position="15"/>
        <end position="33"/>
    </location>
</feature>